<proteinExistence type="predicted"/>
<dbReference type="Proteomes" id="UP000613840">
    <property type="component" value="Unassembled WGS sequence"/>
</dbReference>
<dbReference type="RefSeq" id="WP_188898215.1">
    <property type="nucleotide sequence ID" value="NZ_BMMZ01000018.1"/>
</dbReference>
<keyword evidence="1" id="KW-1133">Transmembrane helix</keyword>
<comment type="caution">
    <text evidence="2">The sequence shown here is derived from an EMBL/GenBank/DDBJ whole genome shotgun (WGS) entry which is preliminary data.</text>
</comment>
<protein>
    <submittedName>
        <fullName evidence="2">Uncharacterized protein</fullName>
    </submittedName>
</protein>
<name>A0A917W9U2_9ACTN</name>
<evidence type="ECO:0000313" key="3">
    <source>
        <dbReference type="Proteomes" id="UP000613840"/>
    </source>
</evidence>
<dbReference type="AlphaFoldDB" id="A0A917W9U2"/>
<gene>
    <name evidence="2" type="ORF">GCM10011575_45720</name>
</gene>
<feature type="transmembrane region" description="Helical" evidence="1">
    <location>
        <begin position="50"/>
        <end position="77"/>
    </location>
</feature>
<evidence type="ECO:0000313" key="2">
    <source>
        <dbReference type="EMBL" id="GGL82357.1"/>
    </source>
</evidence>
<keyword evidence="1" id="KW-0812">Transmembrane</keyword>
<feature type="transmembrane region" description="Helical" evidence="1">
    <location>
        <begin position="117"/>
        <end position="138"/>
    </location>
</feature>
<feature type="transmembrane region" description="Helical" evidence="1">
    <location>
        <begin position="177"/>
        <end position="202"/>
    </location>
</feature>
<reference evidence="2" key="1">
    <citation type="journal article" date="2014" name="Int. J. Syst. Evol. Microbiol.">
        <title>Complete genome sequence of Corynebacterium casei LMG S-19264T (=DSM 44701T), isolated from a smear-ripened cheese.</title>
        <authorList>
            <consortium name="US DOE Joint Genome Institute (JGI-PGF)"/>
            <person name="Walter F."/>
            <person name="Albersmeier A."/>
            <person name="Kalinowski J."/>
            <person name="Ruckert C."/>
        </authorList>
    </citation>
    <scope>NUCLEOTIDE SEQUENCE</scope>
    <source>
        <strain evidence="2">CGMCC 4.7306</strain>
    </source>
</reference>
<keyword evidence="1" id="KW-0472">Membrane</keyword>
<dbReference type="EMBL" id="BMMZ01000018">
    <property type="protein sequence ID" value="GGL82357.1"/>
    <property type="molecule type" value="Genomic_DNA"/>
</dbReference>
<feature type="transmembrane region" description="Helical" evidence="1">
    <location>
        <begin position="84"/>
        <end position="105"/>
    </location>
</feature>
<evidence type="ECO:0000256" key="1">
    <source>
        <dbReference type="SAM" id="Phobius"/>
    </source>
</evidence>
<feature type="transmembrane region" description="Helical" evidence="1">
    <location>
        <begin position="150"/>
        <end position="171"/>
    </location>
</feature>
<sequence length="210" mass="21888">MSFGGIGDRLSTGVGRRVGRWQDSARQARAGINAPKPPVRVETGQAAPGWAYRIGCLVLGVLAIIAFAPGVVLIVILSALLALVLLRPAAGTAGLFCGVLGLFWMIEPSPPNSLAQIAVLALAPALWVLAGVIADLPLRARIEIAVLRAPAIRYLVVQVVAQVALIGAQLLHSHQQGIGAGFAGLLVLVIAVIMAVAAWLLFPRLRGDQQ</sequence>
<organism evidence="2 3">
    <name type="scientific">Microlunatus endophyticus</name>
    <dbReference type="NCBI Taxonomy" id="1716077"/>
    <lineage>
        <taxon>Bacteria</taxon>
        <taxon>Bacillati</taxon>
        <taxon>Actinomycetota</taxon>
        <taxon>Actinomycetes</taxon>
        <taxon>Propionibacteriales</taxon>
        <taxon>Propionibacteriaceae</taxon>
        <taxon>Microlunatus</taxon>
    </lineage>
</organism>
<reference evidence="2" key="2">
    <citation type="submission" date="2020-09" db="EMBL/GenBank/DDBJ databases">
        <authorList>
            <person name="Sun Q."/>
            <person name="Zhou Y."/>
        </authorList>
    </citation>
    <scope>NUCLEOTIDE SEQUENCE</scope>
    <source>
        <strain evidence="2">CGMCC 4.7306</strain>
    </source>
</reference>
<keyword evidence="3" id="KW-1185">Reference proteome</keyword>
<accession>A0A917W9U2</accession>